<comment type="subcellular location">
    <subcellularLocation>
        <location evidence="1">Cell inner membrane</location>
        <topology evidence="1">Peripheral membrane protein</topology>
    </subcellularLocation>
</comment>
<evidence type="ECO:0000256" key="4">
    <source>
        <dbReference type="ARBA" id="ARBA00022475"/>
    </source>
</evidence>
<evidence type="ECO:0000256" key="1">
    <source>
        <dbReference type="ARBA" id="ARBA00004417"/>
    </source>
</evidence>
<evidence type="ECO:0000256" key="3">
    <source>
        <dbReference type="ARBA" id="ARBA00022448"/>
    </source>
</evidence>
<dbReference type="PROSITE" id="PS00211">
    <property type="entry name" value="ABC_TRANSPORTER_1"/>
    <property type="match status" value="1"/>
</dbReference>
<dbReference type="OrthoDB" id="9802264at2"/>
<dbReference type="PANTHER" id="PTHR43297:SF14">
    <property type="entry name" value="ATPASE AAA-TYPE CORE DOMAIN-CONTAINING PROTEIN"/>
    <property type="match status" value="1"/>
</dbReference>
<keyword evidence="7 11" id="KW-0067">ATP-binding</keyword>
<dbReference type="SMART" id="SM00382">
    <property type="entry name" value="AAA"/>
    <property type="match status" value="2"/>
</dbReference>
<comment type="caution">
    <text evidence="11">The sequence shown here is derived from an EMBL/GenBank/DDBJ whole genome shotgun (WGS) entry which is preliminary data.</text>
</comment>
<feature type="domain" description="ABC transporter" evidence="10">
    <location>
        <begin position="8"/>
        <end position="256"/>
    </location>
</feature>
<dbReference type="PANTHER" id="PTHR43297">
    <property type="entry name" value="OLIGOPEPTIDE TRANSPORT ATP-BINDING PROTEIN APPD"/>
    <property type="match status" value="1"/>
</dbReference>
<dbReference type="InterPro" id="IPR003593">
    <property type="entry name" value="AAA+_ATPase"/>
</dbReference>
<keyword evidence="6" id="KW-0547">Nucleotide-binding</keyword>
<keyword evidence="5" id="KW-0997">Cell inner membrane</keyword>
<evidence type="ECO:0000313" key="12">
    <source>
        <dbReference type="Proteomes" id="UP000295696"/>
    </source>
</evidence>
<dbReference type="RefSeq" id="WP_132242519.1">
    <property type="nucleotide sequence ID" value="NZ_SLZU01000002.1"/>
</dbReference>
<dbReference type="GO" id="GO:0005886">
    <property type="term" value="C:plasma membrane"/>
    <property type="evidence" value="ECO:0007669"/>
    <property type="project" value="UniProtKB-SubCell"/>
</dbReference>
<dbReference type="InterPro" id="IPR050388">
    <property type="entry name" value="ABC_Ni/Peptide_Import"/>
</dbReference>
<dbReference type="EMBL" id="SLZU01000002">
    <property type="protein sequence ID" value="TCS66440.1"/>
    <property type="molecule type" value="Genomic_DNA"/>
</dbReference>
<evidence type="ECO:0000256" key="7">
    <source>
        <dbReference type="ARBA" id="ARBA00022840"/>
    </source>
</evidence>
<evidence type="ECO:0000256" key="8">
    <source>
        <dbReference type="ARBA" id="ARBA00022967"/>
    </source>
</evidence>
<evidence type="ECO:0000256" key="9">
    <source>
        <dbReference type="ARBA" id="ARBA00023136"/>
    </source>
</evidence>
<dbReference type="InterPro" id="IPR017871">
    <property type="entry name" value="ABC_transporter-like_CS"/>
</dbReference>
<dbReference type="GO" id="GO:0005524">
    <property type="term" value="F:ATP binding"/>
    <property type="evidence" value="ECO:0007669"/>
    <property type="project" value="UniProtKB-KW"/>
</dbReference>
<keyword evidence="4" id="KW-1003">Cell membrane</keyword>
<dbReference type="AlphaFoldDB" id="A0A4R3JLH9"/>
<feature type="domain" description="ABC transporter" evidence="10">
    <location>
        <begin position="277"/>
        <end position="517"/>
    </location>
</feature>
<evidence type="ECO:0000313" key="11">
    <source>
        <dbReference type="EMBL" id="TCS66440.1"/>
    </source>
</evidence>
<gene>
    <name evidence="11" type="ORF">EDD52_102257</name>
</gene>
<keyword evidence="8" id="KW-1278">Translocase</keyword>
<dbReference type="InterPro" id="IPR027417">
    <property type="entry name" value="P-loop_NTPase"/>
</dbReference>
<keyword evidence="12" id="KW-1185">Reference proteome</keyword>
<evidence type="ECO:0000259" key="10">
    <source>
        <dbReference type="PROSITE" id="PS50893"/>
    </source>
</evidence>
<dbReference type="SUPFAM" id="SSF52540">
    <property type="entry name" value="P-loop containing nucleoside triphosphate hydrolases"/>
    <property type="match status" value="2"/>
</dbReference>
<evidence type="ECO:0000256" key="6">
    <source>
        <dbReference type="ARBA" id="ARBA00022741"/>
    </source>
</evidence>
<sequence length="549" mass="60405">MTDLLLKIRGLKIEGRSDEIWNPIINGVDLDLRKGEVLGLIGESGAGKSTIGLAGMGFTRDGVRISGGSVEFDGIDLVNASAEVKRKLLGSRIAYVAQSAAASFNPAHKLIDQHTEAPVQHGVMSRAESAADAVELYRRLRLPNPEEIGFRYPHQVSGGQLQRAMTAMAMSCRPDLIIFDEPTTALDVTTQIEVLASIRDIVEQFDTAAIYITHDLAVVAQMADRIKVLLKGDEVEEAETREMLSHPKEDYTKSLWAVREFKRPQKPAVAAGATPVVSVRKVTAAYGKVKVLQNVSFDIHEGRTVAVVGESGSGKSTTARCITGLLPPLSGSIQFDGVEMPADYRKRSKDQLRQVQMIYQMADTALNPRKSIGEIIGRPVQFYMGLRGREKRRRVEQLLDEIELPADQYFDRLPSELSGGQKQRIGIARALAAEPRFIICDEVTSALDQLVAEGILKLLARLQDDLKLSYMFITHDLATVRSIADEVVVMKEGKVIEQGPKAEMFRPPHHAYTDLLLSSVPEMDPDWLSNLLKERGVDNIGDAAVDKMG</sequence>
<dbReference type="GO" id="GO:0016887">
    <property type="term" value="F:ATP hydrolysis activity"/>
    <property type="evidence" value="ECO:0007669"/>
    <property type="project" value="InterPro"/>
</dbReference>
<dbReference type="CDD" id="cd03257">
    <property type="entry name" value="ABC_NikE_OppD_transporters"/>
    <property type="match status" value="2"/>
</dbReference>
<organism evidence="11 12">
    <name type="scientific">Primorskyibacter sedentarius</name>
    <dbReference type="NCBI Taxonomy" id="745311"/>
    <lineage>
        <taxon>Bacteria</taxon>
        <taxon>Pseudomonadati</taxon>
        <taxon>Pseudomonadota</taxon>
        <taxon>Alphaproteobacteria</taxon>
        <taxon>Rhodobacterales</taxon>
        <taxon>Roseobacteraceae</taxon>
        <taxon>Primorskyibacter</taxon>
    </lineage>
</organism>
<dbReference type="Pfam" id="PF00005">
    <property type="entry name" value="ABC_tran"/>
    <property type="match status" value="2"/>
</dbReference>
<dbReference type="InterPro" id="IPR013563">
    <property type="entry name" value="Oligopep_ABC_C"/>
</dbReference>
<reference evidence="11 12" key="1">
    <citation type="submission" date="2019-03" db="EMBL/GenBank/DDBJ databases">
        <title>Genomic Encyclopedia of Type Strains, Phase IV (KMG-IV): sequencing the most valuable type-strain genomes for metagenomic binning, comparative biology and taxonomic classification.</title>
        <authorList>
            <person name="Goeker M."/>
        </authorList>
    </citation>
    <scope>NUCLEOTIDE SEQUENCE [LARGE SCALE GENOMIC DNA]</scope>
    <source>
        <strain evidence="11 12">DSM 104836</strain>
    </source>
</reference>
<evidence type="ECO:0000256" key="2">
    <source>
        <dbReference type="ARBA" id="ARBA00005417"/>
    </source>
</evidence>
<keyword evidence="3" id="KW-0813">Transport</keyword>
<proteinExistence type="inferred from homology"/>
<dbReference type="Gene3D" id="3.40.50.300">
    <property type="entry name" value="P-loop containing nucleotide triphosphate hydrolases"/>
    <property type="match status" value="2"/>
</dbReference>
<dbReference type="PROSITE" id="PS50893">
    <property type="entry name" value="ABC_TRANSPORTER_2"/>
    <property type="match status" value="2"/>
</dbReference>
<protein>
    <submittedName>
        <fullName evidence="11">Peptide/nickel transport system ATP-binding protein</fullName>
    </submittedName>
</protein>
<accession>A0A4R3JLH9</accession>
<evidence type="ECO:0000256" key="5">
    <source>
        <dbReference type="ARBA" id="ARBA00022519"/>
    </source>
</evidence>
<keyword evidence="9" id="KW-0472">Membrane</keyword>
<dbReference type="Pfam" id="PF08352">
    <property type="entry name" value="oligo_HPY"/>
    <property type="match status" value="1"/>
</dbReference>
<name>A0A4R3JLH9_9RHOB</name>
<comment type="similarity">
    <text evidence="2">Belongs to the ABC transporter superfamily.</text>
</comment>
<dbReference type="Proteomes" id="UP000295696">
    <property type="component" value="Unassembled WGS sequence"/>
</dbReference>
<dbReference type="GO" id="GO:0015833">
    <property type="term" value="P:peptide transport"/>
    <property type="evidence" value="ECO:0007669"/>
    <property type="project" value="InterPro"/>
</dbReference>
<dbReference type="InterPro" id="IPR003439">
    <property type="entry name" value="ABC_transporter-like_ATP-bd"/>
</dbReference>